<evidence type="ECO:0000256" key="4">
    <source>
        <dbReference type="ARBA" id="ARBA00023242"/>
    </source>
</evidence>
<dbReference type="EMBL" id="GGLE01004849">
    <property type="protein sequence ID" value="MBY08975.1"/>
    <property type="molecule type" value="Transcribed_RNA"/>
</dbReference>
<evidence type="ECO:0000256" key="5">
    <source>
        <dbReference type="SAM" id="MobiDB-lite"/>
    </source>
</evidence>
<comment type="similarity">
    <text evidence="2">Belongs to the NOP16 family.</text>
</comment>
<proteinExistence type="inferred from homology"/>
<comment type="subcellular location">
    <subcellularLocation>
        <location evidence="1">Nucleus</location>
        <location evidence="1">Nucleolus</location>
    </subcellularLocation>
</comment>
<accession>A0A2R5LHT0</accession>
<organism evidence="6">
    <name type="scientific">Ornithodoros turicata</name>
    <dbReference type="NCBI Taxonomy" id="34597"/>
    <lineage>
        <taxon>Eukaryota</taxon>
        <taxon>Metazoa</taxon>
        <taxon>Ecdysozoa</taxon>
        <taxon>Arthropoda</taxon>
        <taxon>Chelicerata</taxon>
        <taxon>Arachnida</taxon>
        <taxon>Acari</taxon>
        <taxon>Parasitiformes</taxon>
        <taxon>Ixodida</taxon>
        <taxon>Ixodoidea</taxon>
        <taxon>Argasidae</taxon>
        <taxon>Ornithodorinae</taxon>
        <taxon>Ornithodoros</taxon>
    </lineage>
</organism>
<name>A0A2R5LHT0_9ACAR</name>
<dbReference type="AlphaFoldDB" id="A0A2R5LHT0"/>
<feature type="compositionally biased region" description="Basic residues" evidence="5">
    <location>
        <begin position="1"/>
        <end position="12"/>
    </location>
</feature>
<feature type="region of interest" description="Disordered" evidence="5">
    <location>
        <begin position="1"/>
        <end position="31"/>
    </location>
</feature>
<dbReference type="PANTHER" id="PTHR13243">
    <property type="entry name" value="HSPC111 PROTEIN-RELATED"/>
    <property type="match status" value="1"/>
</dbReference>
<dbReference type="GO" id="GO:0042273">
    <property type="term" value="P:ribosomal large subunit biogenesis"/>
    <property type="evidence" value="ECO:0007669"/>
    <property type="project" value="TreeGrafter"/>
</dbReference>
<dbReference type="RefSeq" id="XP_064470642.1">
    <property type="nucleotide sequence ID" value="XM_064614572.1"/>
</dbReference>
<keyword evidence="4" id="KW-0539">Nucleus</keyword>
<dbReference type="InterPro" id="IPR019002">
    <property type="entry name" value="Ribosome_biogenesis_Nop16"/>
</dbReference>
<reference evidence="6" key="1">
    <citation type="submission" date="2018-03" db="EMBL/GenBank/DDBJ databases">
        <title>The relapsing fever spirochete Borrelia turicatae persists in the highly oxidative environment of its soft-bodied tick vector.</title>
        <authorList>
            <person name="Bourret T.J."/>
            <person name="Boyle W.K."/>
            <person name="Valenzuela J.G."/>
            <person name="Oliveira F."/>
            <person name="Lopez J.E."/>
        </authorList>
    </citation>
    <scope>NUCLEOTIDE SEQUENCE</scope>
    <source>
        <strain evidence="6">Kansas strain/isolate</strain>
        <tissue evidence="6">Salivary glands</tissue>
    </source>
</reference>
<dbReference type="Pfam" id="PF09420">
    <property type="entry name" value="Nop16"/>
    <property type="match status" value="1"/>
</dbReference>
<protein>
    <recommendedName>
        <fullName evidence="3">Nucleolar protein 16</fullName>
    </recommendedName>
</protein>
<feature type="compositionally biased region" description="Basic residues" evidence="5">
    <location>
        <begin position="19"/>
        <end position="31"/>
    </location>
</feature>
<sequence>MGNARKSRKRKNGYNYSVNHRRKLKKKLKRRVKIKSKPVKEAWDETKGVYENMKDMGLSSNPNEMDVSEDVEATKKHVVEALEAEASQPTRKTLRMSGDNVKFCVYMLEKYGEDYKAMAKDSKNYYQHTPAQIRQKIKTLQKIPEQWNAYLKAKQMCGEP</sequence>
<evidence type="ECO:0000313" key="6">
    <source>
        <dbReference type="EMBL" id="MBY08975.1"/>
    </source>
</evidence>
<evidence type="ECO:0000256" key="1">
    <source>
        <dbReference type="ARBA" id="ARBA00004604"/>
    </source>
</evidence>
<evidence type="ECO:0000256" key="3">
    <source>
        <dbReference type="ARBA" id="ARBA00015522"/>
    </source>
</evidence>
<evidence type="ECO:0000256" key="2">
    <source>
        <dbReference type="ARBA" id="ARBA00008479"/>
    </source>
</evidence>
<dbReference type="GO" id="GO:0005730">
    <property type="term" value="C:nucleolus"/>
    <property type="evidence" value="ECO:0007669"/>
    <property type="project" value="UniProtKB-SubCell"/>
</dbReference>
<dbReference type="GeneID" id="135385319"/>
<dbReference type="KEGG" id="oti:135385319"/>
<dbReference type="PANTHER" id="PTHR13243:SF1">
    <property type="entry name" value="NUCLEOLAR PROTEIN 16"/>
    <property type="match status" value="1"/>
</dbReference>